<sequence>MSNQAFVRRLRSSGGPSHELLVLLDAHRVLTTNQLARATGAPVRTVRHRLDRLRTAGLIDAVRPGRESGSAPRHWWLRTTGARLVTGTAAAPGRQRPSGLHVAHAAAIAEMWLAVRDHGPAAGLTLRRWWSDRAGWQTWETRSPGWGTRTRRLTPDAALLVDVEHTDGTGTAAAFVEIDLATMAQAVLRDKVTRYLAYAADRAWQDQWPHCPPLLLLTTTDARAATFLAAARKMLAAARRDHEGAGGQASRDIADANSLVVAACGLVRDPTAAIDAPVWLLPDHAATRASLPQLLAGRLTAQTRARHHYDQAAAAAHRRDRIDQLGAIHDAADEVARLLDAPAAAHLLARWYPATQPDLHDQDPELVDTLLAWWTNRDDPHLTHQARTALLDRHTNAWTEQAEQLLTAADRHGDHPRLRAAATTLADGGQLLDTWMLDELHQPPPRSWAQVQAAALEGYRAARDDEVTAVRAYLPWRARRHTTLDQLTAEHDREHLLICDTCAITYPRPDPDGEHWRDDEVCPHCHTGTPLPHEQRDQVATLEQRLTAIRAHLDAAPVPPPPRPRPRRGVR</sequence>
<accession>A0ABU5JPV3</accession>
<protein>
    <submittedName>
        <fullName evidence="2">Replication-relaxation family protein</fullName>
    </submittedName>
</protein>
<dbReference type="Gene3D" id="1.10.10.10">
    <property type="entry name" value="Winged helix-like DNA-binding domain superfamily/Winged helix DNA-binding domain"/>
    <property type="match status" value="1"/>
</dbReference>
<evidence type="ECO:0000313" key="3">
    <source>
        <dbReference type="Proteomes" id="UP001290101"/>
    </source>
</evidence>
<dbReference type="InterPro" id="IPR036390">
    <property type="entry name" value="WH_DNA-bd_sf"/>
</dbReference>
<proteinExistence type="predicted"/>
<dbReference type="RefSeq" id="WP_322444115.1">
    <property type="nucleotide sequence ID" value="NZ_JAXOTQ010000097.1"/>
</dbReference>
<dbReference type="InterPro" id="IPR025855">
    <property type="entry name" value="Replic_Relax"/>
</dbReference>
<reference evidence="2 3" key="1">
    <citation type="submission" date="2023-12" db="EMBL/GenBank/DDBJ databases">
        <title>Micromonospora sp. nov., isolated from Atacama Desert.</title>
        <authorList>
            <person name="Carro L."/>
            <person name="Golinska P."/>
            <person name="Klenk H.-P."/>
            <person name="Goodfellow M."/>
        </authorList>
    </citation>
    <scope>NUCLEOTIDE SEQUENCE [LARGE SCALE GENOMIC DNA]</scope>
    <source>
        <strain evidence="2 3">4G53</strain>
    </source>
</reference>
<keyword evidence="3" id="KW-1185">Reference proteome</keyword>
<dbReference type="Pfam" id="PF13814">
    <property type="entry name" value="Replic_Relax"/>
    <property type="match status" value="1"/>
</dbReference>
<feature type="region of interest" description="Disordered" evidence="1">
    <location>
        <begin position="552"/>
        <end position="571"/>
    </location>
</feature>
<dbReference type="CDD" id="cd00090">
    <property type="entry name" value="HTH_ARSR"/>
    <property type="match status" value="1"/>
</dbReference>
<dbReference type="SUPFAM" id="SSF46785">
    <property type="entry name" value="Winged helix' DNA-binding domain"/>
    <property type="match status" value="1"/>
</dbReference>
<dbReference type="EMBL" id="JAXOTQ010000097">
    <property type="protein sequence ID" value="MDZ5494664.1"/>
    <property type="molecule type" value="Genomic_DNA"/>
</dbReference>
<evidence type="ECO:0000313" key="2">
    <source>
        <dbReference type="EMBL" id="MDZ5494664.1"/>
    </source>
</evidence>
<gene>
    <name evidence="2" type="ORF">U2F25_35420</name>
</gene>
<dbReference type="InterPro" id="IPR011991">
    <property type="entry name" value="ArsR-like_HTH"/>
</dbReference>
<dbReference type="InterPro" id="IPR036388">
    <property type="entry name" value="WH-like_DNA-bd_sf"/>
</dbReference>
<organism evidence="2 3">
    <name type="scientific">Micromonospora sicca</name>
    <dbReference type="NCBI Taxonomy" id="2202420"/>
    <lineage>
        <taxon>Bacteria</taxon>
        <taxon>Bacillati</taxon>
        <taxon>Actinomycetota</taxon>
        <taxon>Actinomycetes</taxon>
        <taxon>Micromonosporales</taxon>
        <taxon>Micromonosporaceae</taxon>
        <taxon>Micromonospora</taxon>
    </lineage>
</organism>
<name>A0ABU5JPV3_9ACTN</name>
<comment type="caution">
    <text evidence="2">The sequence shown here is derived from an EMBL/GenBank/DDBJ whole genome shotgun (WGS) entry which is preliminary data.</text>
</comment>
<evidence type="ECO:0000256" key="1">
    <source>
        <dbReference type="SAM" id="MobiDB-lite"/>
    </source>
</evidence>
<dbReference type="Proteomes" id="UP001290101">
    <property type="component" value="Unassembled WGS sequence"/>
</dbReference>